<gene>
    <name evidence="5" type="ORF">HPO_13982</name>
</gene>
<organism evidence="5 6">
    <name type="scientific">Hyphomonas polymorpha PS728</name>
    <dbReference type="NCBI Taxonomy" id="1280954"/>
    <lineage>
        <taxon>Bacteria</taxon>
        <taxon>Pseudomonadati</taxon>
        <taxon>Pseudomonadota</taxon>
        <taxon>Alphaproteobacteria</taxon>
        <taxon>Hyphomonadales</taxon>
        <taxon>Hyphomonadaceae</taxon>
        <taxon>Hyphomonas</taxon>
    </lineage>
</organism>
<dbReference type="eggNOG" id="COG1028">
    <property type="taxonomic scope" value="Bacteria"/>
</dbReference>
<dbReference type="PROSITE" id="PS00061">
    <property type="entry name" value="ADH_SHORT"/>
    <property type="match status" value="1"/>
</dbReference>
<dbReference type="InterPro" id="IPR057326">
    <property type="entry name" value="KR_dom"/>
</dbReference>
<dbReference type="InterPro" id="IPR020904">
    <property type="entry name" value="Sc_DH/Rdtase_CS"/>
</dbReference>
<evidence type="ECO:0000256" key="2">
    <source>
        <dbReference type="ARBA" id="ARBA00023002"/>
    </source>
</evidence>
<proteinExistence type="inferred from homology"/>
<dbReference type="SMART" id="SM00822">
    <property type="entry name" value="PKS_KR"/>
    <property type="match status" value="1"/>
</dbReference>
<dbReference type="PANTHER" id="PTHR42760:SF133">
    <property type="entry name" value="3-OXOACYL-[ACYL-CARRIER-PROTEIN] REDUCTASE"/>
    <property type="match status" value="1"/>
</dbReference>
<dbReference type="Gene3D" id="3.40.50.720">
    <property type="entry name" value="NAD(P)-binding Rossmann-like Domain"/>
    <property type="match status" value="1"/>
</dbReference>
<dbReference type="OrthoDB" id="9796652at2"/>
<evidence type="ECO:0000259" key="4">
    <source>
        <dbReference type="SMART" id="SM00822"/>
    </source>
</evidence>
<dbReference type="PRINTS" id="PR00081">
    <property type="entry name" value="GDHRDH"/>
</dbReference>
<dbReference type="PRINTS" id="PR00080">
    <property type="entry name" value="SDRFAMILY"/>
</dbReference>
<reference evidence="5 6" key="1">
    <citation type="journal article" date="2014" name="Antonie Van Leeuwenhoek">
        <title>Hyphomonas beringensis sp. nov. and Hyphomonas chukchiensis sp. nov., isolated from surface seawater of the Bering Sea and Chukchi Sea.</title>
        <authorList>
            <person name="Li C."/>
            <person name="Lai Q."/>
            <person name="Li G."/>
            <person name="Dong C."/>
            <person name="Wang J."/>
            <person name="Liao Y."/>
            <person name="Shao Z."/>
        </authorList>
    </citation>
    <scope>NUCLEOTIDE SEQUENCE [LARGE SCALE GENOMIC DNA]</scope>
    <source>
        <strain evidence="5 6">PS728</strain>
    </source>
</reference>
<sequence>MAPVSSPSPLLSADLSGKTALITGASRGFGRAFARLLAAMGADVIAAARSADALAELVAEITSEGGQARAVAMDVSDPRSIEDAFGHIPKVDVLVNNAGIGGPARALKTSPGQWRDVYATNVDGAFTVACAAANRMIEAGTGGSIINIASITGIRPGVAVPAYSSSKSAVIGMTRALAAEWARYAIRVNAIAPGYFATDLSSEFLDSDYGKAMQSRIPMRRFGELHELAGPLLLLASDASSFMSGAVLEVDGGHLCAPL</sequence>
<dbReference type="SUPFAM" id="SSF51735">
    <property type="entry name" value="NAD(P)-binding Rossmann-fold domains"/>
    <property type="match status" value="1"/>
</dbReference>
<dbReference type="STRING" id="1280954.HPO_13982"/>
<dbReference type="GO" id="GO:0006633">
    <property type="term" value="P:fatty acid biosynthetic process"/>
    <property type="evidence" value="ECO:0007669"/>
    <property type="project" value="TreeGrafter"/>
</dbReference>
<evidence type="ECO:0000256" key="3">
    <source>
        <dbReference type="RuleBase" id="RU000363"/>
    </source>
</evidence>
<keyword evidence="2" id="KW-0560">Oxidoreductase</keyword>
<dbReference type="AlphaFoldDB" id="A0A062V6C5"/>
<accession>A0A062V6C5</accession>
<protein>
    <submittedName>
        <fullName evidence="5">Short-chain dehydrogenase/reductase SDR</fullName>
    </submittedName>
</protein>
<name>A0A062V6C5_9PROT</name>
<comment type="caution">
    <text evidence="5">The sequence shown here is derived from an EMBL/GenBank/DDBJ whole genome shotgun (WGS) entry which is preliminary data.</text>
</comment>
<dbReference type="Pfam" id="PF00106">
    <property type="entry name" value="adh_short"/>
    <property type="match status" value="1"/>
</dbReference>
<comment type="similarity">
    <text evidence="1 3">Belongs to the short-chain dehydrogenases/reductases (SDR) family.</text>
</comment>
<evidence type="ECO:0000313" key="6">
    <source>
        <dbReference type="Proteomes" id="UP000027100"/>
    </source>
</evidence>
<keyword evidence="6" id="KW-1185">Reference proteome</keyword>
<dbReference type="GO" id="GO:0048038">
    <property type="term" value="F:quinone binding"/>
    <property type="evidence" value="ECO:0007669"/>
    <property type="project" value="TreeGrafter"/>
</dbReference>
<dbReference type="GO" id="GO:0016616">
    <property type="term" value="F:oxidoreductase activity, acting on the CH-OH group of donors, NAD or NADP as acceptor"/>
    <property type="evidence" value="ECO:0007669"/>
    <property type="project" value="UniProtKB-ARBA"/>
</dbReference>
<dbReference type="RefSeq" id="WP_035600084.1">
    <property type="nucleotide sequence ID" value="NZ_ARYM01000017.1"/>
</dbReference>
<dbReference type="NCBIfam" id="NF005559">
    <property type="entry name" value="PRK07231.1"/>
    <property type="match status" value="1"/>
</dbReference>
<dbReference type="PANTHER" id="PTHR42760">
    <property type="entry name" value="SHORT-CHAIN DEHYDROGENASES/REDUCTASES FAMILY MEMBER"/>
    <property type="match status" value="1"/>
</dbReference>
<dbReference type="PATRIC" id="fig|1280954.3.peg.2832"/>
<dbReference type="InterPro" id="IPR036291">
    <property type="entry name" value="NAD(P)-bd_dom_sf"/>
</dbReference>
<dbReference type="EMBL" id="ARYM01000017">
    <property type="protein sequence ID" value="KCZ97608.1"/>
    <property type="molecule type" value="Genomic_DNA"/>
</dbReference>
<evidence type="ECO:0000313" key="5">
    <source>
        <dbReference type="EMBL" id="KCZ97608.1"/>
    </source>
</evidence>
<dbReference type="Proteomes" id="UP000027100">
    <property type="component" value="Unassembled WGS sequence"/>
</dbReference>
<feature type="domain" description="Ketoreductase" evidence="4">
    <location>
        <begin position="18"/>
        <end position="194"/>
    </location>
</feature>
<dbReference type="InterPro" id="IPR002347">
    <property type="entry name" value="SDR_fam"/>
</dbReference>
<dbReference type="FunFam" id="3.40.50.720:FF:000084">
    <property type="entry name" value="Short-chain dehydrogenase reductase"/>
    <property type="match status" value="1"/>
</dbReference>
<evidence type="ECO:0000256" key="1">
    <source>
        <dbReference type="ARBA" id="ARBA00006484"/>
    </source>
</evidence>